<name>A0A1T4NB87_9BACT</name>
<dbReference type="PANTHER" id="PTHR42734:SF17">
    <property type="entry name" value="METAL TRANSPORT SYSTEM ATP-BINDING PROTEIN TM_0124-RELATED"/>
    <property type="match status" value="1"/>
</dbReference>
<evidence type="ECO:0000313" key="7">
    <source>
        <dbReference type="Proteomes" id="UP000190065"/>
    </source>
</evidence>
<dbReference type="GO" id="GO:0005524">
    <property type="term" value="F:ATP binding"/>
    <property type="evidence" value="ECO:0007669"/>
    <property type="project" value="UniProtKB-KW"/>
</dbReference>
<proteinExistence type="inferred from homology"/>
<keyword evidence="2" id="KW-0813">Transport</keyword>
<dbReference type="SUPFAM" id="SSF52540">
    <property type="entry name" value="P-loop containing nucleoside triphosphate hydrolases"/>
    <property type="match status" value="1"/>
</dbReference>
<dbReference type="Gene3D" id="3.40.50.300">
    <property type="entry name" value="P-loop containing nucleotide triphosphate hydrolases"/>
    <property type="match status" value="1"/>
</dbReference>
<organism evidence="6 7">
    <name type="scientific">Segatella oulorum</name>
    <dbReference type="NCBI Taxonomy" id="28136"/>
    <lineage>
        <taxon>Bacteria</taxon>
        <taxon>Pseudomonadati</taxon>
        <taxon>Bacteroidota</taxon>
        <taxon>Bacteroidia</taxon>
        <taxon>Bacteroidales</taxon>
        <taxon>Prevotellaceae</taxon>
        <taxon>Segatella</taxon>
    </lineage>
</organism>
<sequence>MSKPIIQIRQLTAAYAQKTVLRNVSLTIYDDDYLGIIGPNGGGKTTLMKLILGMMKPQSGTIAYFKQGKRVEQIRMGYLPQYTNIDKHFPIVVNDVVLSGIKQPLFKSYTAQQRQQALQTLQQMELADLQQRPIGQLSGGQMQRVLLARAIVEKPDVLILDEPNTYIDKRFQEQMYQMLADLNRQCAIVMVSHDIAETVHYAKHIACVNETLHYHPTTDIPQDKLEEHFLHI</sequence>
<keyword evidence="3" id="KW-0547">Nucleotide-binding</keyword>
<dbReference type="PANTHER" id="PTHR42734">
    <property type="entry name" value="METAL TRANSPORT SYSTEM ATP-BINDING PROTEIN TM_0124-RELATED"/>
    <property type="match status" value="1"/>
</dbReference>
<dbReference type="InterPro" id="IPR017871">
    <property type="entry name" value="ABC_transporter-like_CS"/>
</dbReference>
<dbReference type="RefSeq" id="WP_025071041.1">
    <property type="nucleotide sequence ID" value="NZ_FUXK01000009.1"/>
</dbReference>
<dbReference type="InterPro" id="IPR050153">
    <property type="entry name" value="Metal_Ion_Import_ABC"/>
</dbReference>
<gene>
    <name evidence="6" type="ORF">SAMN02745202_01023</name>
</gene>
<evidence type="ECO:0000313" key="6">
    <source>
        <dbReference type="EMBL" id="SJZ76521.1"/>
    </source>
</evidence>
<protein>
    <submittedName>
        <fullName evidence="6">Zinc transport system ATP-binding protein</fullName>
    </submittedName>
</protein>
<dbReference type="PROSITE" id="PS50893">
    <property type="entry name" value="ABC_TRANSPORTER_2"/>
    <property type="match status" value="1"/>
</dbReference>
<dbReference type="EMBL" id="FUXK01000009">
    <property type="protein sequence ID" value="SJZ76521.1"/>
    <property type="molecule type" value="Genomic_DNA"/>
</dbReference>
<dbReference type="FunFam" id="3.40.50.300:FF:000134">
    <property type="entry name" value="Iron-enterobactin ABC transporter ATP-binding protein"/>
    <property type="match status" value="1"/>
</dbReference>
<accession>A0A1T4NB87</accession>
<dbReference type="eggNOG" id="COG1121">
    <property type="taxonomic scope" value="Bacteria"/>
</dbReference>
<evidence type="ECO:0000256" key="1">
    <source>
        <dbReference type="ARBA" id="ARBA00005417"/>
    </source>
</evidence>
<dbReference type="InterPro" id="IPR003593">
    <property type="entry name" value="AAA+_ATPase"/>
</dbReference>
<reference evidence="6 7" key="1">
    <citation type="submission" date="2017-02" db="EMBL/GenBank/DDBJ databases">
        <authorList>
            <person name="Peterson S.W."/>
        </authorList>
    </citation>
    <scope>NUCLEOTIDE SEQUENCE [LARGE SCALE GENOMIC DNA]</scope>
    <source>
        <strain evidence="6 7">ATCC 43324</strain>
    </source>
</reference>
<dbReference type="InterPro" id="IPR003439">
    <property type="entry name" value="ABC_transporter-like_ATP-bd"/>
</dbReference>
<dbReference type="AlphaFoldDB" id="A0A1T4NB87"/>
<dbReference type="InterPro" id="IPR027417">
    <property type="entry name" value="P-loop_NTPase"/>
</dbReference>
<dbReference type="GO" id="GO:0016887">
    <property type="term" value="F:ATP hydrolysis activity"/>
    <property type="evidence" value="ECO:0007669"/>
    <property type="project" value="InterPro"/>
</dbReference>
<dbReference type="PROSITE" id="PS00211">
    <property type="entry name" value="ABC_TRANSPORTER_1"/>
    <property type="match status" value="1"/>
</dbReference>
<evidence type="ECO:0000259" key="5">
    <source>
        <dbReference type="PROSITE" id="PS50893"/>
    </source>
</evidence>
<evidence type="ECO:0000256" key="4">
    <source>
        <dbReference type="ARBA" id="ARBA00022840"/>
    </source>
</evidence>
<keyword evidence="4 6" id="KW-0067">ATP-binding</keyword>
<feature type="domain" description="ABC transporter" evidence="5">
    <location>
        <begin position="6"/>
        <end position="230"/>
    </location>
</feature>
<dbReference type="STRING" id="28136.SAMN02745202_01023"/>
<evidence type="ECO:0000256" key="3">
    <source>
        <dbReference type="ARBA" id="ARBA00022741"/>
    </source>
</evidence>
<evidence type="ECO:0000256" key="2">
    <source>
        <dbReference type="ARBA" id="ARBA00022448"/>
    </source>
</evidence>
<dbReference type="CDD" id="cd03235">
    <property type="entry name" value="ABC_Metallic_Cations"/>
    <property type="match status" value="1"/>
</dbReference>
<dbReference type="SMART" id="SM00382">
    <property type="entry name" value="AAA"/>
    <property type="match status" value="1"/>
</dbReference>
<dbReference type="Proteomes" id="UP000190065">
    <property type="component" value="Unassembled WGS sequence"/>
</dbReference>
<dbReference type="Pfam" id="PF00005">
    <property type="entry name" value="ABC_tran"/>
    <property type="match status" value="1"/>
</dbReference>
<comment type="similarity">
    <text evidence="1">Belongs to the ABC transporter superfamily.</text>
</comment>